<evidence type="ECO:0008006" key="4">
    <source>
        <dbReference type="Google" id="ProtNLM"/>
    </source>
</evidence>
<evidence type="ECO:0000313" key="3">
    <source>
        <dbReference type="Proteomes" id="UP001085076"/>
    </source>
</evidence>
<organism evidence="2 3">
    <name type="scientific">Dioscorea zingiberensis</name>
    <dbReference type="NCBI Taxonomy" id="325984"/>
    <lineage>
        <taxon>Eukaryota</taxon>
        <taxon>Viridiplantae</taxon>
        <taxon>Streptophyta</taxon>
        <taxon>Embryophyta</taxon>
        <taxon>Tracheophyta</taxon>
        <taxon>Spermatophyta</taxon>
        <taxon>Magnoliopsida</taxon>
        <taxon>Liliopsida</taxon>
        <taxon>Dioscoreales</taxon>
        <taxon>Dioscoreaceae</taxon>
        <taxon>Dioscorea</taxon>
    </lineage>
</organism>
<proteinExistence type="predicted"/>
<dbReference type="PANTHER" id="PTHR21422:SF9">
    <property type="entry name" value="RAB3 GTPASE-ACTIVATING PROTEIN CATALYTIC SUBUNIT"/>
    <property type="match status" value="1"/>
</dbReference>
<dbReference type="Proteomes" id="UP001085076">
    <property type="component" value="Miscellaneous, Linkage group lg06"/>
</dbReference>
<name>A0A9D5C963_9LILI</name>
<gene>
    <name evidence="2" type="ORF">J5N97_021552</name>
</gene>
<evidence type="ECO:0000256" key="1">
    <source>
        <dbReference type="SAM" id="MobiDB-lite"/>
    </source>
</evidence>
<dbReference type="OrthoDB" id="17346at2759"/>
<dbReference type="PANTHER" id="PTHR21422">
    <property type="entry name" value="RAB3 GTPASE-ACTIVATING PROTEIN CATALYTIC SUBUNIT"/>
    <property type="match status" value="1"/>
</dbReference>
<keyword evidence="3" id="KW-1185">Reference proteome</keyword>
<dbReference type="EMBL" id="JAGGNH010000006">
    <property type="protein sequence ID" value="KAJ0968675.1"/>
    <property type="molecule type" value="Genomic_DNA"/>
</dbReference>
<dbReference type="AlphaFoldDB" id="A0A9D5C963"/>
<dbReference type="GO" id="GO:0005096">
    <property type="term" value="F:GTPase activator activity"/>
    <property type="evidence" value="ECO:0007669"/>
    <property type="project" value="InterPro"/>
</dbReference>
<feature type="compositionally biased region" description="Basic and acidic residues" evidence="1">
    <location>
        <begin position="89"/>
        <end position="98"/>
    </location>
</feature>
<reference evidence="2" key="2">
    <citation type="journal article" date="2022" name="Hortic Res">
        <title>The genome of Dioscorea zingiberensis sheds light on the biosynthesis, origin and evolution of the medicinally important diosgenin saponins.</title>
        <authorList>
            <person name="Li Y."/>
            <person name="Tan C."/>
            <person name="Li Z."/>
            <person name="Guo J."/>
            <person name="Li S."/>
            <person name="Chen X."/>
            <person name="Wang C."/>
            <person name="Dai X."/>
            <person name="Yang H."/>
            <person name="Song W."/>
            <person name="Hou L."/>
            <person name="Xu J."/>
            <person name="Tong Z."/>
            <person name="Xu A."/>
            <person name="Yuan X."/>
            <person name="Wang W."/>
            <person name="Yang Q."/>
            <person name="Chen L."/>
            <person name="Sun Z."/>
            <person name="Wang K."/>
            <person name="Pan B."/>
            <person name="Chen J."/>
            <person name="Bao Y."/>
            <person name="Liu F."/>
            <person name="Qi X."/>
            <person name="Gang D.R."/>
            <person name="Wen J."/>
            <person name="Li J."/>
        </authorList>
    </citation>
    <scope>NUCLEOTIDE SEQUENCE</scope>
    <source>
        <strain evidence="2">Dzin_1.0</strain>
    </source>
</reference>
<protein>
    <recommendedName>
        <fullName evidence="4">Rab3 GTPase-activating protein catalytic subunit</fullName>
    </recommendedName>
</protein>
<dbReference type="InterPro" id="IPR045700">
    <property type="entry name" value="Rab3GAP1"/>
</dbReference>
<reference evidence="2" key="1">
    <citation type="submission" date="2021-03" db="EMBL/GenBank/DDBJ databases">
        <authorList>
            <person name="Li Z."/>
            <person name="Yang C."/>
        </authorList>
    </citation>
    <scope>NUCLEOTIDE SEQUENCE</scope>
    <source>
        <strain evidence="2">Dzin_1.0</strain>
        <tissue evidence="2">Leaf</tissue>
    </source>
</reference>
<comment type="caution">
    <text evidence="2">The sequence shown here is derived from an EMBL/GenBank/DDBJ whole genome shotgun (WGS) entry which is preliminary data.</text>
</comment>
<sequence>MSVNPAPPSSHGNLDEQISQLMQCKPLSEQEFESNACFTWKGNSAISRKALEEDEKKKEKEKVNFGMKLTYKSPPFEDDEENTLENVGPEDKSGEENDSYEHIKAQWDDDCPWAEWYSAEDPIKGFELITIWSRKTCDSSMEMAELENASSFDAEKWNLYPVVSPNMIDDSVGKFIGFASQLRLLVAENIGSDNSKPSVVIPPPTARDRVLKELFHDGAQIPSLELENKNSRAIKAIATLWIEFVREVRWCWEESQPLRRMPPDFDIDLSSCLIHQKLHLVYEYKEGQPQGARFWKEVADVYETFLVGSCGRALPSDAPTVDVLKADEFIEINFLNVLGEKVLTTQMDAPTDILQRLVSTLDRCASRTGSLPIESAGLIPPNCSKFSLCCL</sequence>
<feature type="region of interest" description="Disordered" evidence="1">
    <location>
        <begin position="69"/>
        <end position="98"/>
    </location>
</feature>
<evidence type="ECO:0000313" key="2">
    <source>
        <dbReference type="EMBL" id="KAJ0968675.1"/>
    </source>
</evidence>
<accession>A0A9D5C963</accession>